<sequence length="135" mass="15265">MTWPYDLYICDTEHENLEDHGDACDVWRHGGTWFDYGFRHAFRAAARQTHAYVRSTSPHTEYKAVVFKHIKGGGQCEQCGPATGRRGPWTRSLAFEQFLCAECARGLQAASDGISKAMGVTRWRSVRPVIEDAEL</sequence>
<protein>
    <recommendedName>
        <fullName evidence="3">Recombination endonuclease VII</fullName>
    </recommendedName>
</protein>
<dbReference type="EMBL" id="JBEZVI010000002">
    <property type="protein sequence ID" value="MEU3708988.1"/>
    <property type="molecule type" value="Genomic_DNA"/>
</dbReference>
<dbReference type="Proteomes" id="UP001550853">
    <property type="component" value="Unassembled WGS sequence"/>
</dbReference>
<evidence type="ECO:0000313" key="1">
    <source>
        <dbReference type="EMBL" id="MEU3708988.1"/>
    </source>
</evidence>
<name>A0ABV2YTB9_9ACTN</name>
<evidence type="ECO:0000313" key="2">
    <source>
        <dbReference type="Proteomes" id="UP001550853"/>
    </source>
</evidence>
<evidence type="ECO:0008006" key="3">
    <source>
        <dbReference type="Google" id="ProtNLM"/>
    </source>
</evidence>
<organism evidence="1 2">
    <name type="scientific">Streptomyces catenulae</name>
    <dbReference type="NCBI Taxonomy" id="66875"/>
    <lineage>
        <taxon>Bacteria</taxon>
        <taxon>Bacillati</taxon>
        <taxon>Actinomycetota</taxon>
        <taxon>Actinomycetes</taxon>
        <taxon>Kitasatosporales</taxon>
        <taxon>Streptomycetaceae</taxon>
        <taxon>Streptomyces</taxon>
    </lineage>
</organism>
<accession>A0ABV2YTB9</accession>
<proteinExistence type="predicted"/>
<keyword evidence="2" id="KW-1185">Reference proteome</keyword>
<comment type="caution">
    <text evidence="1">The sequence shown here is derived from an EMBL/GenBank/DDBJ whole genome shotgun (WGS) entry which is preliminary data.</text>
</comment>
<reference evidence="1 2" key="1">
    <citation type="submission" date="2024-06" db="EMBL/GenBank/DDBJ databases">
        <title>The Natural Products Discovery Center: Release of the First 8490 Sequenced Strains for Exploring Actinobacteria Biosynthetic Diversity.</title>
        <authorList>
            <person name="Kalkreuter E."/>
            <person name="Kautsar S.A."/>
            <person name="Yang D."/>
            <person name="Bader C.D."/>
            <person name="Teijaro C.N."/>
            <person name="Fluegel L."/>
            <person name="Davis C.M."/>
            <person name="Simpson J.R."/>
            <person name="Lauterbach L."/>
            <person name="Steele A.D."/>
            <person name="Gui C."/>
            <person name="Meng S."/>
            <person name="Li G."/>
            <person name="Viehrig K."/>
            <person name="Ye F."/>
            <person name="Su P."/>
            <person name="Kiefer A.F."/>
            <person name="Nichols A."/>
            <person name="Cepeda A.J."/>
            <person name="Yan W."/>
            <person name="Fan B."/>
            <person name="Jiang Y."/>
            <person name="Adhikari A."/>
            <person name="Zheng C.-J."/>
            <person name="Schuster L."/>
            <person name="Cowan T.M."/>
            <person name="Smanski M.J."/>
            <person name="Chevrette M.G."/>
            <person name="De Carvalho L.P.S."/>
            <person name="Shen B."/>
        </authorList>
    </citation>
    <scope>NUCLEOTIDE SEQUENCE [LARGE SCALE GENOMIC DNA]</scope>
    <source>
        <strain evidence="1 2">NPDC033039</strain>
    </source>
</reference>
<dbReference type="RefSeq" id="WP_030287093.1">
    <property type="nucleotide sequence ID" value="NZ_JBEZVI010000002.1"/>
</dbReference>
<gene>
    <name evidence="1" type="ORF">AB0E61_02680</name>
</gene>